<comment type="caution">
    <text evidence="6">The sequence shown here is derived from an EMBL/GenBank/DDBJ whole genome shotgun (WGS) entry which is preliminary data.</text>
</comment>
<evidence type="ECO:0000313" key="6">
    <source>
        <dbReference type="EMBL" id="CAG8535971.1"/>
    </source>
</evidence>
<evidence type="ECO:0000256" key="3">
    <source>
        <dbReference type="ARBA" id="ARBA00043088"/>
    </source>
</evidence>
<feature type="non-terminal residue" evidence="6">
    <location>
        <position position="313"/>
    </location>
</feature>
<dbReference type="InterPro" id="IPR047618">
    <property type="entry name" value="QOR-like"/>
</dbReference>
<dbReference type="InterPro" id="IPR020843">
    <property type="entry name" value="ER"/>
</dbReference>
<organism evidence="6 7">
    <name type="scientific">Ambispora leptoticha</name>
    <dbReference type="NCBI Taxonomy" id="144679"/>
    <lineage>
        <taxon>Eukaryota</taxon>
        <taxon>Fungi</taxon>
        <taxon>Fungi incertae sedis</taxon>
        <taxon>Mucoromycota</taxon>
        <taxon>Glomeromycotina</taxon>
        <taxon>Glomeromycetes</taxon>
        <taxon>Archaeosporales</taxon>
        <taxon>Ambisporaceae</taxon>
        <taxon>Ambispora</taxon>
    </lineage>
</organism>
<sequence length="313" mass="34230">YSIFTPSTMATMKAIQIQRHGGTEVLEYVDLPRPEVTANNILCRTGLYKVSLPFILGREGAGVVESIGEGVTDFAPGDRVVYMTAHSYAEYTLAPSSYAYKIPSDIEFKEAAAFLLQGLTCWTLATQSYPDYVLIHAAAGGTGLLLTQLSKLLGAHAIGTTSNAQKAELAKKAGAEYVINYTTENVVEKVNEITNGLGVHVVYDGVGKDTFETSLASARRLGTVVSFGNASGPVPPFSILRLADKNLRLMRTTLMSYLTTKEEFQKYTKELFDLVQERKISLLNIQVYKLSDAKKAHDDLESRKTTGKLILEP</sequence>
<dbReference type="GO" id="GO:0003960">
    <property type="term" value="F:quinone reductase (NADPH) activity"/>
    <property type="evidence" value="ECO:0007669"/>
    <property type="project" value="InterPro"/>
</dbReference>
<dbReference type="EMBL" id="CAJVPS010001382">
    <property type="protein sequence ID" value="CAG8535971.1"/>
    <property type="molecule type" value="Genomic_DNA"/>
</dbReference>
<dbReference type="GO" id="GO:0070402">
    <property type="term" value="F:NADPH binding"/>
    <property type="evidence" value="ECO:0007669"/>
    <property type="project" value="TreeGrafter"/>
</dbReference>
<dbReference type="FunFam" id="3.40.50.720:FF:000053">
    <property type="entry name" value="Quinone oxidoreductase 1"/>
    <property type="match status" value="1"/>
</dbReference>
<evidence type="ECO:0000256" key="4">
    <source>
        <dbReference type="ARBA" id="ARBA00070796"/>
    </source>
</evidence>
<evidence type="ECO:0000259" key="5">
    <source>
        <dbReference type="SMART" id="SM00829"/>
    </source>
</evidence>
<dbReference type="AlphaFoldDB" id="A0A9N9AMU9"/>
<dbReference type="CDD" id="cd05286">
    <property type="entry name" value="QOR2"/>
    <property type="match status" value="1"/>
</dbReference>
<dbReference type="Gene3D" id="3.90.180.10">
    <property type="entry name" value="Medium-chain alcohol dehydrogenases, catalytic domain"/>
    <property type="match status" value="1"/>
</dbReference>
<dbReference type="SUPFAM" id="SSF51735">
    <property type="entry name" value="NAD(P)-binding Rossmann-fold domains"/>
    <property type="match status" value="1"/>
</dbReference>
<reference evidence="6" key="1">
    <citation type="submission" date="2021-06" db="EMBL/GenBank/DDBJ databases">
        <authorList>
            <person name="Kallberg Y."/>
            <person name="Tangrot J."/>
            <person name="Rosling A."/>
        </authorList>
    </citation>
    <scope>NUCLEOTIDE SEQUENCE</scope>
    <source>
        <strain evidence="6">FL130A</strain>
    </source>
</reference>
<dbReference type="Pfam" id="PF08240">
    <property type="entry name" value="ADH_N"/>
    <property type="match status" value="1"/>
</dbReference>
<evidence type="ECO:0000256" key="2">
    <source>
        <dbReference type="ARBA" id="ARBA00023002"/>
    </source>
</evidence>
<dbReference type="InterPro" id="IPR013154">
    <property type="entry name" value="ADH-like_N"/>
</dbReference>
<evidence type="ECO:0000256" key="1">
    <source>
        <dbReference type="ARBA" id="ARBA00022857"/>
    </source>
</evidence>
<keyword evidence="2" id="KW-0560">Oxidoreductase</keyword>
<dbReference type="Proteomes" id="UP000789508">
    <property type="component" value="Unassembled WGS sequence"/>
</dbReference>
<accession>A0A9N9AMU9</accession>
<dbReference type="InterPro" id="IPR036291">
    <property type="entry name" value="NAD(P)-bd_dom_sf"/>
</dbReference>
<dbReference type="PANTHER" id="PTHR48106:SF13">
    <property type="entry name" value="QUINONE OXIDOREDUCTASE-RELATED"/>
    <property type="match status" value="1"/>
</dbReference>
<dbReference type="Pfam" id="PF00107">
    <property type="entry name" value="ADH_zinc_N"/>
    <property type="match status" value="1"/>
</dbReference>
<dbReference type="SUPFAM" id="SSF50129">
    <property type="entry name" value="GroES-like"/>
    <property type="match status" value="1"/>
</dbReference>
<protein>
    <recommendedName>
        <fullName evidence="4">Probable quinone oxidoreductase</fullName>
    </recommendedName>
    <alternativeName>
        <fullName evidence="3">NADPH:quinone reductase</fullName>
    </alternativeName>
</protein>
<dbReference type="GO" id="GO:0005829">
    <property type="term" value="C:cytosol"/>
    <property type="evidence" value="ECO:0007669"/>
    <property type="project" value="TreeGrafter"/>
</dbReference>
<dbReference type="InterPro" id="IPR011032">
    <property type="entry name" value="GroES-like_sf"/>
</dbReference>
<dbReference type="InterPro" id="IPR013149">
    <property type="entry name" value="ADH-like_C"/>
</dbReference>
<dbReference type="Gene3D" id="3.40.50.720">
    <property type="entry name" value="NAD(P)-binding Rossmann-like Domain"/>
    <property type="match status" value="1"/>
</dbReference>
<feature type="domain" description="Enoyl reductase (ER)" evidence="5">
    <location>
        <begin position="21"/>
        <end position="311"/>
    </location>
</feature>
<dbReference type="SMART" id="SM00829">
    <property type="entry name" value="PKS_ER"/>
    <property type="match status" value="1"/>
</dbReference>
<dbReference type="OrthoDB" id="48317at2759"/>
<proteinExistence type="predicted"/>
<gene>
    <name evidence="6" type="ORF">ALEPTO_LOCUS5171</name>
</gene>
<evidence type="ECO:0000313" key="7">
    <source>
        <dbReference type="Proteomes" id="UP000789508"/>
    </source>
</evidence>
<name>A0A9N9AMU9_9GLOM</name>
<keyword evidence="1" id="KW-0521">NADP</keyword>
<dbReference type="GO" id="GO:0035925">
    <property type="term" value="F:mRNA 3'-UTR AU-rich region binding"/>
    <property type="evidence" value="ECO:0007669"/>
    <property type="project" value="TreeGrafter"/>
</dbReference>
<keyword evidence="7" id="KW-1185">Reference proteome</keyword>
<dbReference type="PANTHER" id="PTHR48106">
    <property type="entry name" value="QUINONE OXIDOREDUCTASE PIG3-RELATED"/>
    <property type="match status" value="1"/>
</dbReference>